<organism evidence="3">
    <name type="scientific">Pinguiococcus pyrenoidosus</name>
    <dbReference type="NCBI Taxonomy" id="172671"/>
    <lineage>
        <taxon>Eukaryota</taxon>
        <taxon>Sar</taxon>
        <taxon>Stramenopiles</taxon>
        <taxon>Ochrophyta</taxon>
        <taxon>Pinguiophyceae</taxon>
        <taxon>Pinguiochrysidales</taxon>
        <taxon>Pinguiochrysidaceae</taxon>
        <taxon>Pinguiococcus</taxon>
    </lineage>
</organism>
<dbReference type="PANTHER" id="PTHR11573:SF6">
    <property type="entry name" value="RIBONUCLEOSIDE-DIPHOSPHATE REDUCTASE LARGE SUBUNIT"/>
    <property type="match status" value="1"/>
</dbReference>
<dbReference type="SUPFAM" id="SSF51998">
    <property type="entry name" value="PFL-like glycyl radical enzymes"/>
    <property type="match status" value="1"/>
</dbReference>
<name>A0A7R9YET6_9STRA</name>
<dbReference type="PANTHER" id="PTHR11573">
    <property type="entry name" value="RIBONUCLEOSIDE-DIPHOSPHATE REDUCTASE LARGE CHAIN"/>
    <property type="match status" value="1"/>
</dbReference>
<dbReference type="GO" id="GO:0004748">
    <property type="term" value="F:ribonucleoside-diphosphate reductase activity, thioredoxin disulfide as acceptor"/>
    <property type="evidence" value="ECO:0007669"/>
    <property type="project" value="TreeGrafter"/>
</dbReference>
<feature type="domain" description="Ribonucleotide reductase large subunit C-terminal" evidence="2">
    <location>
        <begin position="1"/>
        <end position="128"/>
    </location>
</feature>
<accession>A0A7R9YET6</accession>
<dbReference type="EMBL" id="HBEA01017539">
    <property type="protein sequence ID" value="CAD8263812.1"/>
    <property type="molecule type" value="Transcribed_RNA"/>
</dbReference>
<evidence type="ECO:0000259" key="2">
    <source>
        <dbReference type="Pfam" id="PF02867"/>
    </source>
</evidence>
<dbReference type="Pfam" id="PF02867">
    <property type="entry name" value="Ribonuc_red_lgC"/>
    <property type="match status" value="1"/>
</dbReference>
<dbReference type="GO" id="GO:0009263">
    <property type="term" value="P:deoxyribonucleotide biosynthetic process"/>
    <property type="evidence" value="ECO:0007669"/>
    <property type="project" value="TreeGrafter"/>
</dbReference>
<gene>
    <name evidence="3" type="ORF">PPYR1160_LOCUS13315</name>
</gene>
<protein>
    <recommendedName>
        <fullName evidence="2">Ribonucleotide reductase large subunit C-terminal domain-containing protein</fullName>
    </recommendedName>
</protein>
<evidence type="ECO:0000256" key="1">
    <source>
        <dbReference type="ARBA" id="ARBA00010406"/>
    </source>
</evidence>
<dbReference type="AlphaFoldDB" id="A0A7R9YET6"/>
<sequence>MGNNECFEPYTSNMYVRRVKAGEFVLVNPHLAKDLVELGLWSPDVRNQIIADGGSVQRVEGLPPKLKDLYRTVWEISPRTLIDLAADRGAFIDQSHSLNAFVAEPDYRKLTSLHFYGWKKGLKTGMYYLRTKPAANAIQFTVENQPTESRRRRSPASVGAAGPVCESCST</sequence>
<dbReference type="GO" id="GO:0005524">
    <property type="term" value="F:ATP binding"/>
    <property type="evidence" value="ECO:0007669"/>
    <property type="project" value="TreeGrafter"/>
</dbReference>
<comment type="similarity">
    <text evidence="1">Belongs to the ribonucleoside diphosphate reductase large chain family.</text>
</comment>
<dbReference type="GO" id="GO:0005971">
    <property type="term" value="C:ribonucleoside-diphosphate reductase complex"/>
    <property type="evidence" value="ECO:0007669"/>
    <property type="project" value="TreeGrafter"/>
</dbReference>
<dbReference type="InterPro" id="IPR039718">
    <property type="entry name" value="Rrm1"/>
</dbReference>
<dbReference type="Gene3D" id="3.20.70.20">
    <property type="match status" value="1"/>
</dbReference>
<dbReference type="InterPro" id="IPR000788">
    <property type="entry name" value="RNR_lg_C"/>
</dbReference>
<proteinExistence type="inferred from homology"/>
<reference evidence="3" key="1">
    <citation type="submission" date="2021-01" db="EMBL/GenBank/DDBJ databases">
        <authorList>
            <person name="Corre E."/>
            <person name="Pelletier E."/>
            <person name="Niang G."/>
            <person name="Scheremetjew M."/>
            <person name="Finn R."/>
            <person name="Kale V."/>
            <person name="Holt S."/>
            <person name="Cochrane G."/>
            <person name="Meng A."/>
            <person name="Brown T."/>
            <person name="Cohen L."/>
        </authorList>
    </citation>
    <scope>NUCLEOTIDE SEQUENCE</scope>
    <source>
        <strain evidence="3">CCMP2078</strain>
    </source>
</reference>
<evidence type="ECO:0000313" key="3">
    <source>
        <dbReference type="EMBL" id="CAD8263812.1"/>
    </source>
</evidence>